<protein>
    <recommendedName>
        <fullName evidence="3">MarR family transcriptional regulator</fullName>
    </recommendedName>
</protein>
<evidence type="ECO:0008006" key="3">
    <source>
        <dbReference type="Google" id="ProtNLM"/>
    </source>
</evidence>
<organism evidence="1 2">
    <name type="scientific">Clostridium frigoris</name>
    <dbReference type="NCBI Taxonomy" id="205327"/>
    <lineage>
        <taxon>Bacteria</taxon>
        <taxon>Bacillati</taxon>
        <taxon>Bacillota</taxon>
        <taxon>Clostridia</taxon>
        <taxon>Eubacteriales</taxon>
        <taxon>Clostridiaceae</taxon>
        <taxon>Clostridium</taxon>
    </lineage>
</organism>
<sequence length="112" mass="13101">MLQIERDLIRTQILFELYENLFCICTYRNITRQEYKVLGVKKCEIVAALFYLDDRGFINVRTTSEDDVLIIYIRSRGIDEIELKIKKATTVALTSSFNKLLIPNFDNVPDDC</sequence>
<evidence type="ECO:0000313" key="1">
    <source>
        <dbReference type="EMBL" id="MBU3161499.1"/>
    </source>
</evidence>
<gene>
    <name evidence="1" type="ORF">KPL37_17470</name>
</gene>
<evidence type="ECO:0000313" key="2">
    <source>
        <dbReference type="Proteomes" id="UP000776252"/>
    </source>
</evidence>
<comment type="caution">
    <text evidence="1">The sequence shown here is derived from an EMBL/GenBank/DDBJ whole genome shotgun (WGS) entry which is preliminary data.</text>
</comment>
<dbReference type="RefSeq" id="WP_216151329.1">
    <property type="nucleotide sequence ID" value="NZ_JAHLDV010000068.1"/>
</dbReference>
<accession>A0ABS6BY18</accession>
<proteinExistence type="predicted"/>
<dbReference type="Proteomes" id="UP000776252">
    <property type="component" value="Unassembled WGS sequence"/>
</dbReference>
<name>A0ABS6BY18_9CLOT</name>
<reference evidence="1 2" key="1">
    <citation type="submission" date="2021-06" db="EMBL/GenBank/DDBJ databases">
        <title>Clostridia strains as spoilage organisms.</title>
        <authorList>
            <person name="Wambui J."/>
            <person name="Stephan R."/>
            <person name="Stevens M.J.A."/>
        </authorList>
    </citation>
    <scope>NUCLEOTIDE SEQUENCE [LARGE SCALE GENOMIC DNA]</scope>
    <source>
        <strain evidence="1 2">DSM 14204</strain>
    </source>
</reference>
<keyword evidence="2" id="KW-1185">Reference proteome</keyword>
<dbReference type="EMBL" id="JAHLDV010000068">
    <property type="protein sequence ID" value="MBU3161499.1"/>
    <property type="molecule type" value="Genomic_DNA"/>
</dbReference>